<dbReference type="InterPro" id="IPR045085">
    <property type="entry name" value="HLD_clamp_pol_III_gamma_tau"/>
</dbReference>
<evidence type="ECO:0000259" key="13">
    <source>
        <dbReference type="SMART" id="SM00382"/>
    </source>
</evidence>
<keyword evidence="5" id="KW-0479">Metal-binding</keyword>
<dbReference type="NCBIfam" id="TIGR02397">
    <property type="entry name" value="dnaX_nterm"/>
    <property type="match status" value="1"/>
</dbReference>
<dbReference type="GO" id="GO:0005524">
    <property type="term" value="F:ATP binding"/>
    <property type="evidence" value="ECO:0007669"/>
    <property type="project" value="UniProtKB-KW"/>
</dbReference>
<dbReference type="GO" id="GO:0009360">
    <property type="term" value="C:DNA polymerase III complex"/>
    <property type="evidence" value="ECO:0007669"/>
    <property type="project" value="InterPro"/>
</dbReference>
<keyword evidence="3 11" id="KW-0548">Nucleotidyltransferase</keyword>
<comment type="similarity">
    <text evidence="1 11">Belongs to the DnaX/STICHEL family.</text>
</comment>
<evidence type="ECO:0000256" key="1">
    <source>
        <dbReference type="ARBA" id="ARBA00006360"/>
    </source>
</evidence>
<dbReference type="InterPro" id="IPR003593">
    <property type="entry name" value="AAA+_ATPase"/>
</dbReference>
<dbReference type="InterPro" id="IPR050238">
    <property type="entry name" value="DNA_Rep/Repair_Clamp_Loader"/>
</dbReference>
<dbReference type="GO" id="GO:0046872">
    <property type="term" value="F:metal ion binding"/>
    <property type="evidence" value="ECO:0007669"/>
    <property type="project" value="UniProtKB-KW"/>
</dbReference>
<dbReference type="Gene3D" id="3.40.50.300">
    <property type="entry name" value="P-loop containing nucleotide triphosphate hydrolases"/>
    <property type="match status" value="1"/>
</dbReference>
<sequence>MGYTVLARRYRSQSFDQVVGQQPIATTLKNAISHGRVAHAYLFCGTRGVGKTSMARIFARALNAPDTIEDAPKQDSLEYPELEVQERMANAIMRGEDLNVIEIDGASNRGVDEARQLIANAGLAPTGNANYKVYIIDEVHMLTREAFNALLKTMEEPPEHVKFILCTTEQHKVPPTIQSRCQRFDFRNIPTGQIADHLTNVLAGEKIEAEDVVVWQIARLGNGSMRDALSLLDRLIATGQSPLTNQTLEEMFGLPASELVAKLVDAIAGGDLKGTLESANAVLTTGISQEQFIDVLIERFRQLMLIAACGADSDLVELSDEAKQEAAEQAKKFDAPAITYMISLCENLQRMTKQTANPRALFDATMVRLALAEKYADISSLLAGGSPAQKKNIIPKAAAIAGGQAGGTVSSAPAGVGARPAMAAGQGVQGGRGVQPTAMQPRVSGQMSGGQQASNQPLQKGGDVSVPGSGPHGEKRAVEPTSDAAVAWKRCKADLGAKPTFAWLKFFELVSLDETTGVLALVTGEVGILRIVNTPDRMKALAAEMERYIGRRVTLKVDTSIRPADVAGRSERGGAGAGGGRPRQMSQNDRQDALDLPLVRKVLEVFPDAIMVGLSDEVVALPTEGSMPEAGDSDAGEVESLSEGEDA</sequence>
<feature type="compositionally biased region" description="Polar residues" evidence="12">
    <location>
        <begin position="443"/>
        <end position="458"/>
    </location>
</feature>
<dbReference type="NCBIfam" id="NF004046">
    <property type="entry name" value="PRK05563.1"/>
    <property type="match status" value="1"/>
</dbReference>
<feature type="region of interest" description="Disordered" evidence="12">
    <location>
        <begin position="564"/>
        <end position="589"/>
    </location>
</feature>
<dbReference type="Pfam" id="PF12169">
    <property type="entry name" value="DNA_pol3_gamma3"/>
    <property type="match status" value="1"/>
</dbReference>
<comment type="catalytic activity">
    <reaction evidence="10 11">
        <text>DNA(n) + a 2'-deoxyribonucleoside 5'-triphosphate = DNA(n+1) + diphosphate</text>
        <dbReference type="Rhea" id="RHEA:22508"/>
        <dbReference type="Rhea" id="RHEA-COMP:17339"/>
        <dbReference type="Rhea" id="RHEA-COMP:17340"/>
        <dbReference type="ChEBI" id="CHEBI:33019"/>
        <dbReference type="ChEBI" id="CHEBI:61560"/>
        <dbReference type="ChEBI" id="CHEBI:173112"/>
        <dbReference type="EC" id="2.7.7.7"/>
    </reaction>
</comment>
<comment type="function">
    <text evidence="11">DNA polymerase III is a complex, multichain enzyme responsible for most of the replicative synthesis in bacteria. This DNA polymerase also exhibits 3' to 5' exonuclease activity.</text>
</comment>
<dbReference type="KEGG" id="pcor:KS4_15310"/>
<evidence type="ECO:0000313" key="15">
    <source>
        <dbReference type="Proteomes" id="UP000317369"/>
    </source>
</evidence>
<evidence type="ECO:0000256" key="3">
    <source>
        <dbReference type="ARBA" id="ARBA00022695"/>
    </source>
</evidence>
<keyword evidence="7" id="KW-0862">Zinc</keyword>
<keyword evidence="8 11" id="KW-0067">ATP-binding</keyword>
<protein>
    <recommendedName>
        <fullName evidence="11">DNA polymerase III subunit gamma/tau</fullName>
        <ecNumber evidence="11">2.7.7.7</ecNumber>
    </recommendedName>
</protein>
<dbReference type="OrthoDB" id="9810148at2"/>
<evidence type="ECO:0000256" key="9">
    <source>
        <dbReference type="ARBA" id="ARBA00022932"/>
    </source>
</evidence>
<feature type="region of interest" description="Disordered" evidence="12">
    <location>
        <begin position="423"/>
        <end position="481"/>
    </location>
</feature>
<keyword evidence="2 11" id="KW-0808">Transferase</keyword>
<gene>
    <name evidence="11 14" type="primary">dnaX</name>
    <name evidence="14" type="ORF">KS4_15310</name>
</gene>
<evidence type="ECO:0000256" key="10">
    <source>
        <dbReference type="ARBA" id="ARBA00049244"/>
    </source>
</evidence>
<evidence type="ECO:0000256" key="7">
    <source>
        <dbReference type="ARBA" id="ARBA00022833"/>
    </source>
</evidence>
<keyword evidence="4 11" id="KW-0235">DNA replication</keyword>
<dbReference type="PANTHER" id="PTHR11669:SF0">
    <property type="entry name" value="PROTEIN STICHEL-LIKE 2"/>
    <property type="match status" value="1"/>
</dbReference>
<dbReference type="InterPro" id="IPR012763">
    <property type="entry name" value="DNA_pol_III_sug/sutau_N"/>
</dbReference>
<dbReference type="RefSeq" id="WP_145076548.1">
    <property type="nucleotide sequence ID" value="NZ_CP036425.1"/>
</dbReference>
<dbReference type="CDD" id="cd00009">
    <property type="entry name" value="AAA"/>
    <property type="match status" value="1"/>
</dbReference>
<dbReference type="GO" id="GO:0006261">
    <property type="term" value="P:DNA-templated DNA replication"/>
    <property type="evidence" value="ECO:0007669"/>
    <property type="project" value="TreeGrafter"/>
</dbReference>
<dbReference type="Pfam" id="PF22608">
    <property type="entry name" value="DNAX_ATPase_lid"/>
    <property type="match status" value="1"/>
</dbReference>
<dbReference type="AlphaFoldDB" id="A0A517YTE2"/>
<accession>A0A517YTE2</accession>
<name>A0A517YTE2_9BACT</name>
<proteinExistence type="inferred from homology"/>
<evidence type="ECO:0000256" key="5">
    <source>
        <dbReference type="ARBA" id="ARBA00022723"/>
    </source>
</evidence>
<dbReference type="Pfam" id="PF13177">
    <property type="entry name" value="DNA_pol3_delta2"/>
    <property type="match status" value="1"/>
</dbReference>
<keyword evidence="6 11" id="KW-0547">Nucleotide-binding</keyword>
<evidence type="ECO:0000256" key="12">
    <source>
        <dbReference type="SAM" id="MobiDB-lite"/>
    </source>
</evidence>
<dbReference type="Gene3D" id="1.10.8.60">
    <property type="match status" value="1"/>
</dbReference>
<evidence type="ECO:0000313" key="14">
    <source>
        <dbReference type="EMBL" id="QDU33481.1"/>
    </source>
</evidence>
<organism evidence="14 15">
    <name type="scientific">Poriferisphaera corsica</name>
    <dbReference type="NCBI Taxonomy" id="2528020"/>
    <lineage>
        <taxon>Bacteria</taxon>
        <taxon>Pseudomonadati</taxon>
        <taxon>Planctomycetota</taxon>
        <taxon>Phycisphaerae</taxon>
        <taxon>Phycisphaerales</taxon>
        <taxon>Phycisphaeraceae</taxon>
        <taxon>Poriferisphaera</taxon>
    </lineage>
</organism>
<keyword evidence="9 11" id="KW-0239">DNA-directed DNA polymerase</keyword>
<dbReference type="FunFam" id="1.10.8.60:FF:000013">
    <property type="entry name" value="DNA polymerase III subunit gamma/tau"/>
    <property type="match status" value="1"/>
</dbReference>
<feature type="domain" description="AAA+ ATPase" evidence="13">
    <location>
        <begin position="37"/>
        <end position="190"/>
    </location>
</feature>
<dbReference type="GO" id="GO:0003677">
    <property type="term" value="F:DNA binding"/>
    <property type="evidence" value="ECO:0007669"/>
    <property type="project" value="InterPro"/>
</dbReference>
<comment type="subunit">
    <text evidence="11">DNA polymerase III contains a core (composed of alpha, epsilon and theta chains) that associates with a tau subunit. This core dimerizes to form the POLIII' complex. PolIII' associates with the gamma complex (composed of gamma, delta, delta', psi and chi chains) and with the beta chain to form the complete DNA polymerase III complex.</text>
</comment>
<evidence type="ECO:0000256" key="2">
    <source>
        <dbReference type="ARBA" id="ARBA00022679"/>
    </source>
</evidence>
<dbReference type="GO" id="GO:0003887">
    <property type="term" value="F:DNA-directed DNA polymerase activity"/>
    <property type="evidence" value="ECO:0007669"/>
    <property type="project" value="UniProtKB-KW"/>
</dbReference>
<dbReference type="SUPFAM" id="SSF48019">
    <property type="entry name" value="post-AAA+ oligomerization domain-like"/>
    <property type="match status" value="1"/>
</dbReference>
<keyword evidence="15" id="KW-1185">Reference proteome</keyword>
<reference evidence="14 15" key="1">
    <citation type="submission" date="2019-02" db="EMBL/GenBank/DDBJ databases">
        <title>Deep-cultivation of Planctomycetes and their phenomic and genomic characterization uncovers novel biology.</title>
        <authorList>
            <person name="Wiegand S."/>
            <person name="Jogler M."/>
            <person name="Boedeker C."/>
            <person name="Pinto D."/>
            <person name="Vollmers J."/>
            <person name="Rivas-Marin E."/>
            <person name="Kohn T."/>
            <person name="Peeters S.H."/>
            <person name="Heuer A."/>
            <person name="Rast P."/>
            <person name="Oberbeckmann S."/>
            <person name="Bunk B."/>
            <person name="Jeske O."/>
            <person name="Meyerdierks A."/>
            <person name="Storesund J.E."/>
            <person name="Kallscheuer N."/>
            <person name="Luecker S."/>
            <person name="Lage O.M."/>
            <person name="Pohl T."/>
            <person name="Merkel B.J."/>
            <person name="Hornburger P."/>
            <person name="Mueller R.-W."/>
            <person name="Bruemmer F."/>
            <person name="Labrenz M."/>
            <person name="Spormann A.M."/>
            <person name="Op den Camp H."/>
            <person name="Overmann J."/>
            <person name="Amann R."/>
            <person name="Jetten M.S.M."/>
            <person name="Mascher T."/>
            <person name="Medema M.H."/>
            <person name="Devos D.P."/>
            <person name="Kaster A.-K."/>
            <person name="Ovreas L."/>
            <person name="Rohde M."/>
            <person name="Galperin M.Y."/>
            <person name="Jogler C."/>
        </authorList>
    </citation>
    <scope>NUCLEOTIDE SEQUENCE [LARGE SCALE GENOMIC DNA]</scope>
    <source>
        <strain evidence="14 15">KS4</strain>
    </source>
</reference>
<evidence type="ECO:0000256" key="8">
    <source>
        <dbReference type="ARBA" id="ARBA00022840"/>
    </source>
</evidence>
<dbReference type="EC" id="2.7.7.7" evidence="11"/>
<evidence type="ECO:0000256" key="6">
    <source>
        <dbReference type="ARBA" id="ARBA00022741"/>
    </source>
</evidence>
<dbReference type="SMART" id="SM00382">
    <property type="entry name" value="AAA"/>
    <property type="match status" value="1"/>
</dbReference>
<dbReference type="Proteomes" id="UP000317369">
    <property type="component" value="Chromosome"/>
</dbReference>
<dbReference type="Gene3D" id="1.20.272.10">
    <property type="match status" value="1"/>
</dbReference>
<dbReference type="InterPro" id="IPR027417">
    <property type="entry name" value="P-loop_NTPase"/>
</dbReference>
<dbReference type="InterPro" id="IPR008921">
    <property type="entry name" value="DNA_pol3_clamp-load_cplx_C"/>
</dbReference>
<dbReference type="EMBL" id="CP036425">
    <property type="protein sequence ID" value="QDU33481.1"/>
    <property type="molecule type" value="Genomic_DNA"/>
</dbReference>
<feature type="compositionally biased region" description="Acidic residues" evidence="12">
    <location>
        <begin position="631"/>
        <end position="647"/>
    </location>
</feature>
<feature type="region of interest" description="Disordered" evidence="12">
    <location>
        <begin position="623"/>
        <end position="647"/>
    </location>
</feature>
<dbReference type="SUPFAM" id="SSF52540">
    <property type="entry name" value="P-loop containing nucleoside triphosphate hydrolases"/>
    <property type="match status" value="1"/>
</dbReference>
<dbReference type="CDD" id="cd18137">
    <property type="entry name" value="HLD_clamp_pol_III_gamma_tau"/>
    <property type="match status" value="1"/>
</dbReference>
<dbReference type="InterPro" id="IPR022754">
    <property type="entry name" value="DNA_pol_III_gamma-3"/>
</dbReference>
<evidence type="ECO:0000256" key="11">
    <source>
        <dbReference type="RuleBase" id="RU364063"/>
    </source>
</evidence>
<dbReference type="PANTHER" id="PTHR11669">
    <property type="entry name" value="REPLICATION FACTOR C / DNA POLYMERASE III GAMMA-TAU SUBUNIT"/>
    <property type="match status" value="1"/>
</dbReference>
<evidence type="ECO:0000256" key="4">
    <source>
        <dbReference type="ARBA" id="ARBA00022705"/>
    </source>
</evidence>